<dbReference type="SUPFAM" id="SSF51445">
    <property type="entry name" value="(Trans)glycosidases"/>
    <property type="match status" value="1"/>
</dbReference>
<evidence type="ECO:0000313" key="7">
    <source>
        <dbReference type="Proteomes" id="UP000646827"/>
    </source>
</evidence>
<dbReference type="Pfam" id="PF00150">
    <property type="entry name" value="Cellulase"/>
    <property type="match status" value="1"/>
</dbReference>
<accession>A0A8H7S8V8</accession>
<dbReference type="Proteomes" id="UP000646827">
    <property type="component" value="Unassembled WGS sequence"/>
</dbReference>
<dbReference type="InterPro" id="IPR017853">
    <property type="entry name" value="GH"/>
</dbReference>
<keyword evidence="3 4" id="KW-0326">Glycosidase</keyword>
<dbReference type="InterPro" id="IPR001547">
    <property type="entry name" value="Glyco_hydro_5"/>
</dbReference>
<comment type="similarity">
    <text evidence="1 4">Belongs to the glycosyl hydrolase 5 (cellulase A) family.</text>
</comment>
<feature type="domain" description="Glycoside hydrolase family 5" evidence="5">
    <location>
        <begin position="98"/>
        <end position="381"/>
    </location>
</feature>
<dbReference type="Gene3D" id="3.20.20.80">
    <property type="entry name" value="Glycosidases"/>
    <property type="match status" value="1"/>
</dbReference>
<comment type="caution">
    <text evidence="6">The sequence shown here is derived from an EMBL/GenBank/DDBJ whole genome shotgun (WGS) entry which is preliminary data.</text>
</comment>
<evidence type="ECO:0000256" key="1">
    <source>
        <dbReference type="ARBA" id="ARBA00005641"/>
    </source>
</evidence>
<gene>
    <name evidence="6" type="ORF">INT45_000116</name>
</gene>
<dbReference type="GO" id="GO:0009251">
    <property type="term" value="P:glucan catabolic process"/>
    <property type="evidence" value="ECO:0007669"/>
    <property type="project" value="TreeGrafter"/>
</dbReference>
<evidence type="ECO:0000259" key="5">
    <source>
        <dbReference type="Pfam" id="PF00150"/>
    </source>
</evidence>
<organism evidence="6 7">
    <name type="scientific">Circinella minor</name>
    <dbReference type="NCBI Taxonomy" id="1195481"/>
    <lineage>
        <taxon>Eukaryota</taxon>
        <taxon>Fungi</taxon>
        <taxon>Fungi incertae sedis</taxon>
        <taxon>Mucoromycota</taxon>
        <taxon>Mucoromycotina</taxon>
        <taxon>Mucoromycetes</taxon>
        <taxon>Mucorales</taxon>
        <taxon>Lichtheimiaceae</taxon>
        <taxon>Circinella</taxon>
    </lineage>
</organism>
<sequence length="529" mass="59340">MAHKLKNVFKKIDEHLGGNPEPLPPSQNIPPAPQFPPFDPITSEMYRHRKQVGVNLGSLFCLEGWLAPPALKSSGLRHDWDSEIDYLEACESRETARSSLEEHWKNFVTEQDFAFLANAGINAVRLPVGYWAVADKEDLAGPFKKFQGVYDAAWNYIFIIIHNAAKHNIGVLVDLHGAPGGQNCDSHCGSSTGQAQLFSTLGSHNESLTRKILLKLANALAPINNVIGLELLNEPQDDSALSNFYLETIRQIRQATPNIRLPIYIGDAWNVDKYSELLAKHQTELDFCVLDTHQYFCHMPADHAKTAEQHTKHLTTGLKSKLAAASQRIRGNMVVGEWAVVLNGKSIPKGQHDGQVMKDFGRAELQVWNETCAGQFYWTYKTADDGWYWSLVYCLKNHIIDQPVPGGGFINVNNDVIGSIQNKKEATMQGAYNSHVQYWSQQENGKNVVDNAWRFQQGYQKGYDVALRFVEGFKSRVGFVGQLAHEYAQQHCNQDQNKQDASANAWQFEHGFCQAVITVNQELQQAGAF</sequence>
<evidence type="ECO:0000256" key="2">
    <source>
        <dbReference type="ARBA" id="ARBA00022801"/>
    </source>
</evidence>
<dbReference type="PANTHER" id="PTHR31297:SF43">
    <property type="entry name" value="GLUCAN 1,3-BETA-GLUCOSIDASE 3"/>
    <property type="match status" value="1"/>
</dbReference>
<dbReference type="GO" id="GO:0009986">
    <property type="term" value="C:cell surface"/>
    <property type="evidence" value="ECO:0007669"/>
    <property type="project" value="TreeGrafter"/>
</dbReference>
<dbReference type="EMBL" id="JAEPRB010000034">
    <property type="protein sequence ID" value="KAG2224995.1"/>
    <property type="molecule type" value="Genomic_DNA"/>
</dbReference>
<dbReference type="GO" id="GO:0005576">
    <property type="term" value="C:extracellular region"/>
    <property type="evidence" value="ECO:0007669"/>
    <property type="project" value="TreeGrafter"/>
</dbReference>
<proteinExistence type="inferred from homology"/>
<protein>
    <recommendedName>
        <fullName evidence="5">Glycoside hydrolase family 5 domain-containing protein</fullName>
    </recommendedName>
</protein>
<reference evidence="6 7" key="1">
    <citation type="submission" date="2020-12" db="EMBL/GenBank/DDBJ databases">
        <title>Metabolic potential, ecology and presence of endohyphal bacteria is reflected in genomic diversity of Mucoromycotina.</title>
        <authorList>
            <person name="Muszewska A."/>
            <person name="Okrasinska A."/>
            <person name="Steczkiewicz K."/>
            <person name="Drgas O."/>
            <person name="Orlowska M."/>
            <person name="Perlinska-Lenart U."/>
            <person name="Aleksandrzak-Piekarczyk T."/>
            <person name="Szatraj K."/>
            <person name="Zielenkiewicz U."/>
            <person name="Pilsyk S."/>
            <person name="Malc E."/>
            <person name="Mieczkowski P."/>
            <person name="Kruszewska J.S."/>
            <person name="Biernat P."/>
            <person name="Pawlowska J."/>
        </authorList>
    </citation>
    <scope>NUCLEOTIDE SEQUENCE [LARGE SCALE GENOMIC DNA]</scope>
    <source>
        <strain evidence="6 7">CBS 142.35</strain>
    </source>
</reference>
<name>A0A8H7S8V8_9FUNG</name>
<evidence type="ECO:0000256" key="4">
    <source>
        <dbReference type="RuleBase" id="RU361153"/>
    </source>
</evidence>
<keyword evidence="2 4" id="KW-0378">Hydrolase</keyword>
<keyword evidence="7" id="KW-1185">Reference proteome</keyword>
<dbReference type="InterPro" id="IPR050386">
    <property type="entry name" value="Glycosyl_hydrolase_5"/>
</dbReference>
<dbReference type="AlphaFoldDB" id="A0A8H7S8V8"/>
<dbReference type="OrthoDB" id="1887033at2759"/>
<evidence type="ECO:0000313" key="6">
    <source>
        <dbReference type="EMBL" id="KAG2224995.1"/>
    </source>
</evidence>
<dbReference type="GO" id="GO:0046557">
    <property type="term" value="F:glucan endo-1,6-beta-glucosidase activity"/>
    <property type="evidence" value="ECO:0007669"/>
    <property type="project" value="TreeGrafter"/>
</dbReference>
<evidence type="ECO:0000256" key="3">
    <source>
        <dbReference type="ARBA" id="ARBA00023295"/>
    </source>
</evidence>
<dbReference type="PANTHER" id="PTHR31297">
    <property type="entry name" value="GLUCAN ENDO-1,6-BETA-GLUCOSIDASE B"/>
    <property type="match status" value="1"/>
</dbReference>